<accession>A0A832C6U5</accession>
<reference evidence="1" key="1">
    <citation type="journal article" date="2020" name="mSystems">
        <title>Genome- and Community-Level Interaction Insights into Carbon Utilization and Element Cycling Functions of Hydrothermarchaeota in Hydrothermal Sediment.</title>
        <authorList>
            <person name="Zhou Z."/>
            <person name="Liu Y."/>
            <person name="Xu W."/>
            <person name="Pan J."/>
            <person name="Luo Z.H."/>
            <person name="Li M."/>
        </authorList>
    </citation>
    <scope>NUCLEOTIDE SEQUENCE</scope>
    <source>
        <strain evidence="1">SpSt-667</strain>
    </source>
</reference>
<evidence type="ECO:0008006" key="2">
    <source>
        <dbReference type="Google" id="ProtNLM"/>
    </source>
</evidence>
<dbReference type="InterPro" id="IPR027417">
    <property type="entry name" value="P-loop_NTPase"/>
</dbReference>
<proteinExistence type="predicted"/>
<organism evidence="1">
    <name type="scientific">Ignisphaera aggregans</name>
    <dbReference type="NCBI Taxonomy" id="334771"/>
    <lineage>
        <taxon>Archaea</taxon>
        <taxon>Thermoproteota</taxon>
        <taxon>Thermoprotei</taxon>
        <taxon>Desulfurococcales</taxon>
        <taxon>Desulfurococcaceae</taxon>
        <taxon>Ignisphaera</taxon>
    </lineage>
</organism>
<gene>
    <name evidence="1" type="ORF">ENU41_00145</name>
</gene>
<name>A0A832C6U5_9CREN</name>
<dbReference type="Gene3D" id="3.40.50.300">
    <property type="entry name" value="P-loop containing nucleotide triphosphate hydrolases"/>
    <property type="match status" value="1"/>
</dbReference>
<dbReference type="EMBL" id="DTCK01000003">
    <property type="protein sequence ID" value="HGQ35076.1"/>
    <property type="molecule type" value="Genomic_DNA"/>
</dbReference>
<comment type="caution">
    <text evidence="1">The sequence shown here is derived from an EMBL/GenBank/DDBJ whole genome shotgun (WGS) entry which is preliminary data.</text>
</comment>
<dbReference type="AlphaFoldDB" id="A0A832C6U5"/>
<sequence>MDKLKDHLKKIKGVRISQIGIEFEWSSRDVSFSSILEELDRYAEKYGTVFLVVFDEAQLIIPLK</sequence>
<protein>
    <recommendedName>
        <fullName evidence="2">ATP-binding protein</fullName>
    </recommendedName>
</protein>
<evidence type="ECO:0000313" key="1">
    <source>
        <dbReference type="EMBL" id="HGQ35076.1"/>
    </source>
</evidence>